<keyword evidence="2" id="KW-1003">Cell membrane</keyword>
<evidence type="ECO:0000256" key="2">
    <source>
        <dbReference type="ARBA" id="ARBA00022475"/>
    </source>
</evidence>
<evidence type="ECO:0000256" key="1">
    <source>
        <dbReference type="ARBA" id="ARBA00004651"/>
    </source>
</evidence>
<feature type="transmembrane region" description="Helical" evidence="6">
    <location>
        <begin position="41"/>
        <end position="65"/>
    </location>
</feature>
<dbReference type="Proteomes" id="UP001181313">
    <property type="component" value="Unassembled WGS sequence"/>
</dbReference>
<evidence type="ECO:0000313" key="7">
    <source>
        <dbReference type="EMBL" id="MDT3726314.1"/>
    </source>
</evidence>
<comment type="subcellular location">
    <subcellularLocation>
        <location evidence="1">Cell membrane</location>
        <topology evidence="1">Multi-pass membrane protein</topology>
    </subcellularLocation>
</comment>
<dbReference type="PANTHER" id="PTHR30086">
    <property type="entry name" value="ARGININE EXPORTER PROTEIN ARGO"/>
    <property type="match status" value="1"/>
</dbReference>
<dbReference type="EMBL" id="JAVSGH010000017">
    <property type="protein sequence ID" value="MDT3726314.1"/>
    <property type="molecule type" value="Genomic_DNA"/>
</dbReference>
<dbReference type="InterPro" id="IPR001123">
    <property type="entry name" value="LeuE-type"/>
</dbReference>
<keyword evidence="4 6" id="KW-1133">Transmembrane helix</keyword>
<feature type="transmembrane region" description="Helical" evidence="6">
    <location>
        <begin position="151"/>
        <end position="170"/>
    </location>
</feature>
<keyword evidence="5 6" id="KW-0472">Membrane</keyword>
<gene>
    <name evidence="7" type="ORF">ROS62_16045</name>
</gene>
<evidence type="ECO:0000256" key="3">
    <source>
        <dbReference type="ARBA" id="ARBA00022692"/>
    </source>
</evidence>
<evidence type="ECO:0000256" key="4">
    <source>
        <dbReference type="ARBA" id="ARBA00022989"/>
    </source>
</evidence>
<keyword evidence="3 6" id="KW-0812">Transmembrane</keyword>
<organism evidence="7 8">
    <name type="scientific">Streptomyces althioticus subsp. attaecolombicae</name>
    <dbReference type="NCBI Taxonomy" id="3075534"/>
    <lineage>
        <taxon>Bacteria</taxon>
        <taxon>Bacillati</taxon>
        <taxon>Actinomycetota</taxon>
        <taxon>Actinomycetes</taxon>
        <taxon>Kitasatosporales</taxon>
        <taxon>Streptomycetaceae</taxon>
        <taxon>Streptomyces</taxon>
        <taxon>Streptomyces althioticus group</taxon>
    </lineage>
</organism>
<dbReference type="Pfam" id="PF01810">
    <property type="entry name" value="LysE"/>
    <property type="match status" value="1"/>
</dbReference>
<accession>A0ABU3I079</accession>
<protein>
    <submittedName>
        <fullName evidence="7">LysE family translocator</fullName>
    </submittedName>
</protein>
<sequence>MINTIAFLTSSLVVIMAPGPDLALMTRLVLAGSPRTAAPAAFGMIAAGALQVALGALGLAALLAARPDLFTAVRWAGAAVLLVWAYQALRTALRTAATAAPGPGDRAGDPPRGRWRVFGLGLLCTGSNPKVGIFLMAFLPQFVPSGMDPTVGVVVLACCYLALGLVWLLVWMRLVHRLSRHLNSPSAQRLTNGLTAAVFGVFALRLALGG</sequence>
<evidence type="ECO:0000313" key="8">
    <source>
        <dbReference type="Proteomes" id="UP001181313"/>
    </source>
</evidence>
<evidence type="ECO:0000256" key="6">
    <source>
        <dbReference type="SAM" id="Phobius"/>
    </source>
</evidence>
<dbReference type="RefSeq" id="WP_093552078.1">
    <property type="nucleotide sequence ID" value="NZ_JAVSGH010000017.1"/>
</dbReference>
<keyword evidence="8" id="KW-1185">Reference proteome</keyword>
<dbReference type="PANTHER" id="PTHR30086:SF20">
    <property type="entry name" value="ARGININE EXPORTER PROTEIN ARGO-RELATED"/>
    <property type="match status" value="1"/>
</dbReference>
<proteinExistence type="predicted"/>
<feature type="transmembrane region" description="Helical" evidence="6">
    <location>
        <begin position="117"/>
        <end position="139"/>
    </location>
</feature>
<evidence type="ECO:0000256" key="5">
    <source>
        <dbReference type="ARBA" id="ARBA00023136"/>
    </source>
</evidence>
<feature type="transmembrane region" description="Helical" evidence="6">
    <location>
        <begin position="190"/>
        <end position="208"/>
    </location>
</feature>
<name>A0ABU3I079_9ACTN</name>
<comment type="caution">
    <text evidence="7">The sequence shown here is derived from an EMBL/GenBank/DDBJ whole genome shotgun (WGS) entry which is preliminary data.</text>
</comment>
<reference evidence="7" key="1">
    <citation type="submission" date="2024-05" db="EMBL/GenBank/DDBJ databases">
        <title>30 novel species of actinomycetes from the DSMZ collection.</title>
        <authorList>
            <person name="Nouioui I."/>
        </authorList>
    </citation>
    <scope>NUCLEOTIDE SEQUENCE</scope>
    <source>
        <strain evidence="7">DSM 41972</strain>
    </source>
</reference>